<gene>
    <name evidence="2" type="ORF">FRZ40_17090</name>
</gene>
<protein>
    <submittedName>
        <fullName evidence="2">AAA family ATPase</fullName>
    </submittedName>
</protein>
<dbReference type="CDD" id="cd17933">
    <property type="entry name" value="DEXSc_RecD-like"/>
    <property type="match status" value="1"/>
</dbReference>
<dbReference type="InterPro" id="IPR050534">
    <property type="entry name" value="Coronavir_polyprotein_1ab"/>
</dbReference>
<accession>A0A5C6VL89</accession>
<proteinExistence type="predicted"/>
<reference evidence="2 3" key="1">
    <citation type="journal article" date="2018" name="Int. J. Syst. Evol. Microbiol.">
        <title>Paraburkholderia azotifigens sp. nov., a nitrogen-fixing bacterium isolated from paddy soil.</title>
        <authorList>
            <person name="Choi G.M."/>
            <person name="Im W.T."/>
        </authorList>
    </citation>
    <scope>NUCLEOTIDE SEQUENCE [LARGE SCALE GENOMIC DNA]</scope>
    <source>
        <strain evidence="2 3">NF 2-5-3</strain>
    </source>
</reference>
<dbReference type="Gene3D" id="3.40.50.300">
    <property type="entry name" value="P-loop containing nucleotide triphosphate hydrolases"/>
    <property type="match status" value="2"/>
</dbReference>
<dbReference type="Proteomes" id="UP000321776">
    <property type="component" value="Unassembled WGS sequence"/>
</dbReference>
<dbReference type="Pfam" id="PF13538">
    <property type="entry name" value="UvrD_C_2"/>
    <property type="match status" value="1"/>
</dbReference>
<comment type="caution">
    <text evidence="2">The sequence shown here is derived from an EMBL/GenBank/DDBJ whole genome shotgun (WGS) entry which is preliminary data.</text>
</comment>
<dbReference type="PANTHER" id="PTHR43788">
    <property type="entry name" value="DNA2/NAM7 HELICASE FAMILY MEMBER"/>
    <property type="match status" value="1"/>
</dbReference>
<sequence>MASFPVERLKKHPYQFADTHAHFSDTPLRFEPFAAAAIPFRWMLKETAEGSKKLRTAGLAKELLLGYDPTREPVMDDNIPDTWVQEGTNQRVLLDTFFSAIRKNESLVFFYAKRTPLSDSNRRVIVGVGRVTGKGEPVEYRYASGKRSSDAISGFLWERSIAHSIRLDDKGPVDGFLLPYRALLERAESDESLDLERFVAFAPEEAFEQYSFGSELLSQDNAIASLLSIERALHEMATLSDGPWNEYRGWIDRELNRLWKLRGPYPGFGAALVALGVERGNLLAWHLTARIHEDNARSAWDIFEETLGAPHALPKHLQVCVGPTLAEKWGQLDEGRKDLLKLLSRFELSNDQACYWYGDGRNKDHPDITDEQLRKNLYLLFETRVEQSLPFGAVDRGLFNARELEGRHELPLESRVYESTDLRRVRALIIDRLERAAVDEGHTILPAEWIIDRVRNMPIEPPCSLDADLLPLLDKRLAPVLALVESEGRRFYQLGRYAQTRSCIADEIAARHEEASLEEEHDWQKLVNDAIDHSNPTPEWDELELSARGEKAAALRTIYQSHVSVLMGAAGTGKSTLIKALSLIPEVRRQGMLLLAPTGKARVRLEQASGMAGQGKTIAQFLHAYRRYDGKTGRYYIHPGAARCADYRTVVIDECSMLTEDQFAATLDALQNVDRLILVGDPKQLPPIGAGRPYVDICRELTPQGVELMSPRVAKGYAELRVTRRQAAGEARIDLAFANLFSDTGHDEAPSDLWDRVAQGNGDRIEAVHWNTPDELDRSIRDSLRKELPLSSVDDSIRFEQSYGGTEYEGKVYFWPRKNSETEGGAASKAESWQILSPLRQSLAGSDALNRQLQNHFRTWALELSAKTHSRRIPRPMGPHRLLWGDKVINVQNKSDRSSWPRLEKSYVANGEIGVTTGFFKRKTTKGFYEQLEVEMATQPGIAFTFKAWEFGADATPPLELAYALTVHKTQGSEFGKTFLVIPRKCRTLTREMLYTALTRHREKVVLLVQGELRELSSYTHDSASDTKRRMTNLFETSRPVAIPVGYRKVQLDDRLIYRTAKNELVRSKSEWIIADKLHTAEIDYAYEPDVMLAGKLRWPDFVIRDKRNVTWYWEHLGRMDLKSYRDNWAIKQLAYQSEGIVPPRDYVPGKSRGVLVTTIEDGVKTNLSEQISATIELLKEGV</sequence>
<dbReference type="Pfam" id="PF13604">
    <property type="entry name" value="AAA_30"/>
    <property type="match status" value="1"/>
</dbReference>
<organism evidence="2 3">
    <name type="scientific">Paraburkholderia azotifigens</name>
    <dbReference type="NCBI Taxonomy" id="2057004"/>
    <lineage>
        <taxon>Bacteria</taxon>
        <taxon>Pseudomonadati</taxon>
        <taxon>Pseudomonadota</taxon>
        <taxon>Betaproteobacteria</taxon>
        <taxon>Burkholderiales</taxon>
        <taxon>Burkholderiaceae</taxon>
        <taxon>Paraburkholderia</taxon>
    </lineage>
</organism>
<dbReference type="InterPro" id="IPR027417">
    <property type="entry name" value="P-loop_NTPase"/>
</dbReference>
<dbReference type="SUPFAM" id="SSF52540">
    <property type="entry name" value="P-loop containing nucleoside triphosphate hydrolases"/>
    <property type="match status" value="2"/>
</dbReference>
<dbReference type="AlphaFoldDB" id="A0A5C6VL89"/>
<dbReference type="InterPro" id="IPR027785">
    <property type="entry name" value="UvrD-like_helicase_C"/>
</dbReference>
<dbReference type="CDD" id="cd18809">
    <property type="entry name" value="SF1_C_RecD"/>
    <property type="match status" value="1"/>
</dbReference>
<evidence type="ECO:0000313" key="3">
    <source>
        <dbReference type="Proteomes" id="UP000321776"/>
    </source>
</evidence>
<evidence type="ECO:0000259" key="1">
    <source>
        <dbReference type="Pfam" id="PF13538"/>
    </source>
</evidence>
<feature type="domain" description="UvrD-like helicase C-terminal" evidence="1">
    <location>
        <begin position="961"/>
        <end position="1008"/>
    </location>
</feature>
<evidence type="ECO:0000313" key="2">
    <source>
        <dbReference type="EMBL" id="TXC85564.1"/>
    </source>
</evidence>
<name>A0A5C6VL89_9BURK</name>
<dbReference type="EMBL" id="VOQS01000002">
    <property type="protein sequence ID" value="TXC85564.1"/>
    <property type="molecule type" value="Genomic_DNA"/>
</dbReference>